<organism evidence="1 2">
    <name type="scientific">Granulicella rosea</name>
    <dbReference type="NCBI Taxonomy" id="474952"/>
    <lineage>
        <taxon>Bacteria</taxon>
        <taxon>Pseudomonadati</taxon>
        <taxon>Acidobacteriota</taxon>
        <taxon>Terriglobia</taxon>
        <taxon>Terriglobales</taxon>
        <taxon>Acidobacteriaceae</taxon>
        <taxon>Granulicella</taxon>
    </lineage>
</organism>
<protein>
    <submittedName>
        <fullName evidence="1">Alpha-ribazole phosphatase/probable phosphoglycerate mutase</fullName>
    </submittedName>
</protein>
<dbReference type="Gene3D" id="3.40.50.1240">
    <property type="entry name" value="Phosphoglycerate mutase-like"/>
    <property type="match status" value="1"/>
</dbReference>
<dbReference type="CDD" id="cd07067">
    <property type="entry name" value="HP_PGM_like"/>
    <property type="match status" value="1"/>
</dbReference>
<dbReference type="InterPro" id="IPR050275">
    <property type="entry name" value="PGM_Phosphatase"/>
</dbReference>
<gene>
    <name evidence="1" type="ORF">SAMN05421770_103173</name>
</gene>
<sequence length="193" mass="21666">MSSILLIRHAETDLRGTFCGHSNPPLNQKGQLQLQILFEGLRPYKIAAVHTSDLVRADSTARAIAMEFVTPTHTNPGLREIGFGHWEGLTWTQIEQRDSVYAQRWIDGYPHLAAPEGESYEGFRTRVLQAFANIEAGQDTGDIAIVTHAGVMQLLLTELCGHTPQDAYNRTRDYCSIVRFQPCFECTRAVRHA</sequence>
<evidence type="ECO:0000313" key="1">
    <source>
        <dbReference type="EMBL" id="SNS94498.1"/>
    </source>
</evidence>
<dbReference type="Pfam" id="PF00300">
    <property type="entry name" value="His_Phos_1"/>
    <property type="match status" value="1"/>
</dbReference>
<dbReference type="Proteomes" id="UP000198356">
    <property type="component" value="Unassembled WGS sequence"/>
</dbReference>
<dbReference type="AlphaFoldDB" id="A0A239IMQ3"/>
<proteinExistence type="predicted"/>
<name>A0A239IMQ3_9BACT</name>
<accession>A0A239IMQ3</accession>
<dbReference type="EMBL" id="FZOU01000003">
    <property type="protein sequence ID" value="SNS94498.1"/>
    <property type="molecule type" value="Genomic_DNA"/>
</dbReference>
<dbReference type="PANTHER" id="PTHR48100">
    <property type="entry name" value="BROAD-SPECIFICITY PHOSPHATASE YOR283W-RELATED"/>
    <property type="match status" value="1"/>
</dbReference>
<keyword evidence="2" id="KW-1185">Reference proteome</keyword>
<evidence type="ECO:0000313" key="2">
    <source>
        <dbReference type="Proteomes" id="UP000198356"/>
    </source>
</evidence>
<dbReference type="InterPro" id="IPR029033">
    <property type="entry name" value="His_PPase_superfam"/>
</dbReference>
<dbReference type="GO" id="GO:0016791">
    <property type="term" value="F:phosphatase activity"/>
    <property type="evidence" value="ECO:0007669"/>
    <property type="project" value="TreeGrafter"/>
</dbReference>
<dbReference type="InterPro" id="IPR013078">
    <property type="entry name" value="His_Pase_superF_clade-1"/>
</dbReference>
<dbReference type="RefSeq" id="WP_245817920.1">
    <property type="nucleotide sequence ID" value="NZ_FZOU01000003.1"/>
</dbReference>
<dbReference type="SUPFAM" id="SSF53254">
    <property type="entry name" value="Phosphoglycerate mutase-like"/>
    <property type="match status" value="1"/>
</dbReference>
<reference evidence="1 2" key="1">
    <citation type="submission" date="2017-06" db="EMBL/GenBank/DDBJ databases">
        <authorList>
            <person name="Kim H.J."/>
            <person name="Triplett B.A."/>
        </authorList>
    </citation>
    <scope>NUCLEOTIDE SEQUENCE [LARGE SCALE GENOMIC DNA]</scope>
    <source>
        <strain evidence="1 2">DSM 18704</strain>
    </source>
</reference>
<dbReference type="PANTHER" id="PTHR48100:SF1">
    <property type="entry name" value="HISTIDINE PHOSPHATASE FAMILY PROTEIN-RELATED"/>
    <property type="match status" value="1"/>
</dbReference>
<dbReference type="SMART" id="SM00855">
    <property type="entry name" value="PGAM"/>
    <property type="match status" value="1"/>
</dbReference>
<dbReference type="GO" id="GO:0005737">
    <property type="term" value="C:cytoplasm"/>
    <property type="evidence" value="ECO:0007669"/>
    <property type="project" value="TreeGrafter"/>
</dbReference>